<feature type="transmembrane region" description="Helical" evidence="8">
    <location>
        <begin position="236"/>
        <end position="261"/>
    </location>
</feature>
<dbReference type="NCBIfam" id="TIGR02914">
    <property type="entry name" value="EpsI_fam"/>
    <property type="match status" value="1"/>
</dbReference>
<dbReference type="InterPro" id="IPR013426">
    <property type="entry name" value="EpsH-like"/>
</dbReference>
<dbReference type="GO" id="GO:0006508">
    <property type="term" value="P:proteolysis"/>
    <property type="evidence" value="ECO:0007669"/>
    <property type="project" value="UniProtKB-KW"/>
</dbReference>
<dbReference type="STRING" id="42253.NITMOv2_4767"/>
<name>A0A0K2GJM3_NITMO</name>
<dbReference type="NCBIfam" id="TIGR04178">
    <property type="entry name" value="exo_archaeo"/>
    <property type="match status" value="1"/>
</dbReference>
<comment type="subcellular location">
    <subcellularLocation>
        <location evidence="1">Cell membrane</location>
        <topology evidence="1">Multi-pass membrane protein</topology>
    </subcellularLocation>
</comment>
<feature type="transmembrane region" description="Helical" evidence="8">
    <location>
        <begin position="116"/>
        <end position="136"/>
    </location>
</feature>
<keyword evidence="2" id="KW-1003">Cell membrane</keyword>
<keyword evidence="6 8" id="KW-1133">Transmembrane helix</keyword>
<dbReference type="KEGG" id="nmv:NITMOv2_4767"/>
<feature type="transmembrane region" description="Helical" evidence="8">
    <location>
        <begin position="210"/>
        <end position="230"/>
    </location>
</feature>
<accession>A0A0K2GJM3</accession>
<evidence type="ECO:0000256" key="3">
    <source>
        <dbReference type="ARBA" id="ARBA00022670"/>
    </source>
</evidence>
<dbReference type="PATRIC" id="fig|42253.5.peg.4699"/>
<evidence type="ECO:0000313" key="11">
    <source>
        <dbReference type="Proteomes" id="UP000069205"/>
    </source>
</evidence>
<keyword evidence="7 8" id="KW-0472">Membrane</keyword>
<feature type="transmembrane region" description="Helical" evidence="8">
    <location>
        <begin position="26"/>
        <end position="49"/>
    </location>
</feature>
<dbReference type="EMBL" id="CP011801">
    <property type="protein sequence ID" value="ALA61136.1"/>
    <property type="molecule type" value="Genomic_DNA"/>
</dbReference>
<gene>
    <name evidence="10" type="ORF">NITMOv2_4767</name>
</gene>
<dbReference type="InterPro" id="IPR026392">
    <property type="entry name" value="Exo/Archaeosortase_dom"/>
</dbReference>
<keyword evidence="4 8" id="KW-0812">Transmembrane</keyword>
<evidence type="ECO:0000256" key="7">
    <source>
        <dbReference type="ARBA" id="ARBA00023136"/>
    </source>
</evidence>
<keyword evidence="11" id="KW-1185">Reference proteome</keyword>
<feature type="transmembrane region" description="Helical" evidence="8">
    <location>
        <begin position="148"/>
        <end position="165"/>
    </location>
</feature>
<evidence type="ECO:0000256" key="5">
    <source>
        <dbReference type="ARBA" id="ARBA00022801"/>
    </source>
</evidence>
<evidence type="ECO:0000259" key="9">
    <source>
        <dbReference type="Pfam" id="PF11984"/>
    </source>
</evidence>
<dbReference type="Pfam" id="PF11984">
    <property type="entry name" value="DUF3485"/>
    <property type="match status" value="1"/>
</dbReference>
<dbReference type="AlphaFoldDB" id="A0A0K2GJM3"/>
<feature type="domain" description="Methanolan biosynthesis EpsI" evidence="9">
    <location>
        <begin position="342"/>
        <end position="544"/>
    </location>
</feature>
<keyword evidence="5" id="KW-0378">Hydrolase</keyword>
<sequence>MNLSGSDVASKIVQPLLSKPARLPSATWPGTWIIANGLCLPLLLGLVYFDALSEMVRVWSEDENYGHGFFVPFISLFLLWMKRDQIISIERRGSWWGLPIMLLAIGLYGLGEFGTVYALLQLSFWLMLVGLALSAFGRDILRPAGFPLLYLLTMIPLPQFLFQGLSGQLQLLSSALGVGCLQLVGVTAFREGNVIDLGPIQLQVVEACSGLRYLFPLMSLALLCAYLFHAPLWKRFTVFLCSMPIAILLNGLRIGVVGVLVDIFGAGAAEGFLHLFEGWVIFLMSLAVLLGVMWGLSRIGTSAERTAWSNLVLIPSPQRSGRPDDRAALFAGAMPAPLLCGVGLLAITAMASPYLMSREEQAPIREPLLGFPLQVERWQGTVFPLEREYIDALRFDDYLLADYRAGGESVNFYVAYYQSQRKGQSAHSPRTCIPGGGWEITSLQTVAVPMMEGSSQSLLPVNRVAIQKGDAKQVVYYWFKQRDRLLTNEYLVKVYLFWDAVTKGRTDGALIRLAAAVRPGQDEHDADGLLQDFVRAVQPAITRYVPD</sequence>
<feature type="transmembrane region" description="Helical" evidence="8">
    <location>
        <begin position="93"/>
        <end position="110"/>
    </location>
</feature>
<dbReference type="GO" id="GO:0008233">
    <property type="term" value="F:peptidase activity"/>
    <property type="evidence" value="ECO:0007669"/>
    <property type="project" value="UniProtKB-KW"/>
</dbReference>
<keyword evidence="3" id="KW-0645">Protease</keyword>
<dbReference type="Proteomes" id="UP000069205">
    <property type="component" value="Chromosome"/>
</dbReference>
<evidence type="ECO:0000256" key="1">
    <source>
        <dbReference type="ARBA" id="ARBA00004651"/>
    </source>
</evidence>
<feature type="transmembrane region" description="Helical" evidence="8">
    <location>
        <begin position="327"/>
        <end position="351"/>
    </location>
</feature>
<evidence type="ECO:0000313" key="10">
    <source>
        <dbReference type="EMBL" id="ALA61136.1"/>
    </source>
</evidence>
<dbReference type="InterPro" id="IPR014263">
    <property type="entry name" value="Methanolan_biosynth_EpsI"/>
</dbReference>
<dbReference type="InterPro" id="IPR019127">
    <property type="entry name" value="Exosortase"/>
</dbReference>
<dbReference type="NCBIfam" id="TIGR04152">
    <property type="entry name" value="exosort_VPLPA"/>
    <property type="match status" value="1"/>
</dbReference>
<dbReference type="InterPro" id="IPR026491">
    <property type="entry name" value="ExosortD_VPLPA"/>
</dbReference>
<protein>
    <recommendedName>
        <fullName evidence="9">Methanolan biosynthesis EpsI domain-containing protein</fullName>
    </recommendedName>
</protein>
<proteinExistence type="predicted"/>
<dbReference type="NCBIfam" id="TIGR02602">
    <property type="entry name" value="8TM_EpsH"/>
    <property type="match status" value="1"/>
</dbReference>
<dbReference type="RefSeq" id="WP_187299306.1">
    <property type="nucleotide sequence ID" value="NZ_CP011801.1"/>
</dbReference>
<dbReference type="Pfam" id="PF09721">
    <property type="entry name" value="Exosortase_EpsH"/>
    <property type="match status" value="1"/>
</dbReference>
<evidence type="ECO:0000256" key="2">
    <source>
        <dbReference type="ARBA" id="ARBA00022475"/>
    </source>
</evidence>
<feature type="transmembrane region" description="Helical" evidence="8">
    <location>
        <begin position="64"/>
        <end position="81"/>
    </location>
</feature>
<dbReference type="GO" id="GO:0005886">
    <property type="term" value="C:plasma membrane"/>
    <property type="evidence" value="ECO:0007669"/>
    <property type="project" value="UniProtKB-SubCell"/>
</dbReference>
<feature type="transmembrane region" description="Helical" evidence="8">
    <location>
        <begin position="273"/>
        <end position="296"/>
    </location>
</feature>
<evidence type="ECO:0000256" key="4">
    <source>
        <dbReference type="ARBA" id="ARBA00022692"/>
    </source>
</evidence>
<organism evidence="10 11">
    <name type="scientific">Nitrospira moscoviensis</name>
    <dbReference type="NCBI Taxonomy" id="42253"/>
    <lineage>
        <taxon>Bacteria</taxon>
        <taxon>Pseudomonadati</taxon>
        <taxon>Nitrospirota</taxon>
        <taxon>Nitrospiria</taxon>
        <taxon>Nitrospirales</taxon>
        <taxon>Nitrospiraceae</taxon>
        <taxon>Nitrospira</taxon>
    </lineage>
</organism>
<evidence type="ECO:0000256" key="8">
    <source>
        <dbReference type="SAM" id="Phobius"/>
    </source>
</evidence>
<reference evidence="10 11" key="1">
    <citation type="journal article" date="2015" name="Proc. Natl. Acad. Sci. U.S.A.">
        <title>Expanded metabolic versatility of ubiquitous nitrite-oxidizing bacteria from the genus Nitrospira.</title>
        <authorList>
            <person name="Koch H."/>
            <person name="Lucker S."/>
            <person name="Albertsen M."/>
            <person name="Kitzinger K."/>
            <person name="Herbold C."/>
            <person name="Spieck E."/>
            <person name="Nielsen P.H."/>
            <person name="Wagner M."/>
            <person name="Daims H."/>
        </authorList>
    </citation>
    <scope>NUCLEOTIDE SEQUENCE [LARGE SCALE GENOMIC DNA]</scope>
    <source>
        <strain evidence="10 11">NSP M-1</strain>
    </source>
</reference>
<evidence type="ECO:0000256" key="6">
    <source>
        <dbReference type="ARBA" id="ARBA00022989"/>
    </source>
</evidence>